<organism evidence="1 2">
    <name type="scientific">Dyadobacter fermentans (strain ATCC 700827 / DSM 18053 / CIP 107007 / KCTC 52180 / NS114)</name>
    <dbReference type="NCBI Taxonomy" id="471854"/>
    <lineage>
        <taxon>Bacteria</taxon>
        <taxon>Pseudomonadati</taxon>
        <taxon>Bacteroidota</taxon>
        <taxon>Cytophagia</taxon>
        <taxon>Cytophagales</taxon>
        <taxon>Spirosomataceae</taxon>
        <taxon>Dyadobacter</taxon>
    </lineage>
</organism>
<protein>
    <submittedName>
        <fullName evidence="1">Uncharacterized protein</fullName>
    </submittedName>
</protein>
<dbReference type="AlphaFoldDB" id="C6VW22"/>
<evidence type="ECO:0000313" key="1">
    <source>
        <dbReference type="EMBL" id="ACT93154.1"/>
    </source>
</evidence>
<dbReference type="KEGG" id="dfe:Dfer_1927"/>
<gene>
    <name evidence="1" type="ordered locus">Dfer_1927</name>
</gene>
<accession>C6VW22</accession>
<name>C6VW22_DYAFD</name>
<dbReference type="HOGENOM" id="CLU_2616333_0_0_10"/>
<sequence>MLKSLDEIDNYVKKGTITQEQGKEYSHLIKSRTDELLGMVWFLKKSRHRAGIRPMESPCLPLKLQNYLATGEITDIIN</sequence>
<proteinExistence type="predicted"/>
<keyword evidence="2" id="KW-1185">Reference proteome</keyword>
<dbReference type="Proteomes" id="UP000002011">
    <property type="component" value="Chromosome"/>
</dbReference>
<evidence type="ECO:0000313" key="2">
    <source>
        <dbReference type="Proteomes" id="UP000002011"/>
    </source>
</evidence>
<dbReference type="EMBL" id="CP001619">
    <property type="protein sequence ID" value="ACT93154.1"/>
    <property type="molecule type" value="Genomic_DNA"/>
</dbReference>
<reference evidence="1 2" key="1">
    <citation type="journal article" date="2009" name="Stand. Genomic Sci.">
        <title>Complete genome sequence of Dyadobacter fermentans type strain (NS114).</title>
        <authorList>
            <person name="Lang E."/>
            <person name="Lapidus A."/>
            <person name="Chertkov O."/>
            <person name="Brettin T."/>
            <person name="Detter J.C."/>
            <person name="Han C."/>
            <person name="Copeland A."/>
            <person name="Glavina Del Rio T."/>
            <person name="Nolan M."/>
            <person name="Chen F."/>
            <person name="Lucas S."/>
            <person name="Tice H."/>
            <person name="Cheng J.F."/>
            <person name="Land M."/>
            <person name="Hauser L."/>
            <person name="Chang Y.J."/>
            <person name="Jeffries C.D."/>
            <person name="Kopitz M."/>
            <person name="Bruce D."/>
            <person name="Goodwin L."/>
            <person name="Pitluck S."/>
            <person name="Ovchinnikova G."/>
            <person name="Pati A."/>
            <person name="Ivanova N."/>
            <person name="Mavrommatis K."/>
            <person name="Chen A."/>
            <person name="Palaniappan K."/>
            <person name="Chain P."/>
            <person name="Bristow J."/>
            <person name="Eisen J.A."/>
            <person name="Markowitz V."/>
            <person name="Hugenholtz P."/>
            <person name="Goker M."/>
            <person name="Rohde M."/>
            <person name="Kyrpides N.C."/>
            <person name="Klenk H.P."/>
        </authorList>
    </citation>
    <scope>NUCLEOTIDE SEQUENCE [LARGE SCALE GENOMIC DNA]</scope>
    <source>
        <strain evidence="2">ATCC 700827 / DSM 18053 / CIP 107007 / KCTC 52180 / NS114</strain>
    </source>
</reference>